<evidence type="ECO:0000313" key="2">
    <source>
        <dbReference type="Proteomes" id="UP000012179"/>
    </source>
</evidence>
<accession>A0A1W6SQ84</accession>
<organism evidence="1 2">
    <name type="scientific">Nitrosospira lacus</name>
    <dbReference type="NCBI Taxonomy" id="1288494"/>
    <lineage>
        <taxon>Bacteria</taxon>
        <taxon>Pseudomonadati</taxon>
        <taxon>Pseudomonadota</taxon>
        <taxon>Betaproteobacteria</taxon>
        <taxon>Nitrosomonadales</taxon>
        <taxon>Nitrosomonadaceae</taxon>
        <taxon>Nitrosospira</taxon>
    </lineage>
</organism>
<proteinExistence type="predicted"/>
<protein>
    <submittedName>
        <fullName evidence="1">Uncharacterized protein</fullName>
    </submittedName>
</protein>
<name>A0A1W6SQ84_9PROT</name>
<dbReference type="KEGG" id="nlc:EBAPG3_009360"/>
<reference evidence="1 2" key="1">
    <citation type="journal article" date="2015" name="Int. J. Syst. Evol. Microbiol.">
        <title>Nitrosospira lacus sp. nov., a psychrotolerant, ammonia-oxidizing bacterium from sandy lake sediment.</title>
        <authorList>
            <person name="Urakawa H."/>
            <person name="Garcia J.C."/>
            <person name="Nielsen J.L."/>
            <person name="Le V.Q."/>
            <person name="Kozlowski J.A."/>
            <person name="Stein L.Y."/>
            <person name="Lim C.K."/>
            <person name="Pommerening-Roser A."/>
            <person name="Martens-Habbena W."/>
            <person name="Stahl D.A."/>
            <person name="Klotz M.G."/>
        </authorList>
    </citation>
    <scope>NUCLEOTIDE SEQUENCE [LARGE SCALE GENOMIC DNA]</scope>
    <source>
        <strain evidence="1 2">APG3</strain>
    </source>
</reference>
<dbReference type="AlphaFoldDB" id="A0A1W6SQ84"/>
<gene>
    <name evidence="1" type="ORF">EBAPG3_009360</name>
</gene>
<sequence length="139" mass="15784">MLTCGSAQAVNVFYAPVPDPDTNETHVLYLTNEHSKACQDPYFVTRLETVDGKPLKSQIVCWEFDIHTWMRIITADGEVINIMDITKVIPGSEGEANAIQNASLKRYQNMQMESANAILMEQKRKKDMVRSLENANIHR</sequence>
<keyword evidence="2" id="KW-1185">Reference proteome</keyword>
<dbReference type="Proteomes" id="UP000012179">
    <property type="component" value="Chromosome"/>
</dbReference>
<dbReference type="EMBL" id="CP021106">
    <property type="protein sequence ID" value="ARO87957.1"/>
    <property type="molecule type" value="Genomic_DNA"/>
</dbReference>
<evidence type="ECO:0000313" key="1">
    <source>
        <dbReference type="EMBL" id="ARO87957.1"/>
    </source>
</evidence>